<dbReference type="Proteomes" id="UP000006882">
    <property type="component" value="Chromosome G1"/>
</dbReference>
<evidence type="ECO:0000256" key="2">
    <source>
        <dbReference type="ARBA" id="ARBA00022448"/>
    </source>
</evidence>
<dbReference type="PANTHER" id="PTHR32468">
    <property type="entry name" value="CATION/H + ANTIPORTER"/>
    <property type="match status" value="1"/>
</dbReference>
<dbReference type="GO" id="GO:0098662">
    <property type="term" value="P:inorganic cation transmembrane transport"/>
    <property type="evidence" value="ECO:0000318"/>
    <property type="project" value="GO_Central"/>
</dbReference>
<feature type="transmembrane region" description="Helical" evidence="10">
    <location>
        <begin position="199"/>
        <end position="217"/>
    </location>
</feature>
<evidence type="ECO:0000256" key="9">
    <source>
        <dbReference type="ARBA" id="ARBA00038341"/>
    </source>
</evidence>
<dbReference type="eggNOG" id="KOG1650">
    <property type="taxonomic scope" value="Eukaryota"/>
</dbReference>
<feature type="transmembrane region" description="Helical" evidence="10">
    <location>
        <begin position="354"/>
        <end position="378"/>
    </location>
</feature>
<feature type="transmembrane region" description="Helical" evidence="10">
    <location>
        <begin position="97"/>
        <end position="117"/>
    </location>
</feature>
<dbReference type="InterPro" id="IPR006153">
    <property type="entry name" value="Cation/H_exchanger_TM"/>
</dbReference>
<dbReference type="InterPro" id="IPR057290">
    <property type="entry name" value="CHX17_C"/>
</dbReference>
<keyword evidence="8 10" id="KW-0472">Membrane</keyword>
<dbReference type="Gramene" id="ONI32051">
    <property type="protein sequence ID" value="ONI32051"/>
    <property type="gene ID" value="PRUPE_1G346300"/>
</dbReference>
<dbReference type="GO" id="GO:0012505">
    <property type="term" value="C:endomembrane system"/>
    <property type="evidence" value="ECO:0000318"/>
    <property type="project" value="GO_Central"/>
</dbReference>
<evidence type="ECO:0000259" key="13">
    <source>
        <dbReference type="Pfam" id="PF23259"/>
    </source>
</evidence>
<keyword evidence="3" id="KW-0633">Potassium transport</keyword>
<feature type="transmembrane region" description="Helical" evidence="10">
    <location>
        <begin position="415"/>
        <end position="434"/>
    </location>
</feature>
<dbReference type="Pfam" id="PF00999">
    <property type="entry name" value="Na_H_Exchanger"/>
    <property type="match status" value="1"/>
</dbReference>
<dbReference type="GO" id="GO:0006813">
    <property type="term" value="P:potassium ion transport"/>
    <property type="evidence" value="ECO:0007669"/>
    <property type="project" value="UniProtKB-KW"/>
</dbReference>
<dbReference type="InterPro" id="IPR057291">
    <property type="entry name" value="CHX17_2nd"/>
</dbReference>
<dbReference type="EMBL" id="CM007651">
    <property type="protein sequence ID" value="ONI32051.1"/>
    <property type="molecule type" value="Genomic_DNA"/>
</dbReference>
<dbReference type="GO" id="GO:1902600">
    <property type="term" value="P:proton transmembrane transport"/>
    <property type="evidence" value="ECO:0007669"/>
    <property type="project" value="InterPro"/>
</dbReference>
<proteinExistence type="inferred from homology"/>
<dbReference type="PANTHER" id="PTHR32468:SF165">
    <property type="entry name" value="CATION_H(+) ANTIPORTER 3-LIKE"/>
    <property type="match status" value="1"/>
</dbReference>
<evidence type="ECO:0000313" key="15">
    <source>
        <dbReference type="Proteomes" id="UP000006882"/>
    </source>
</evidence>
<sequence>MALVCVEIPPRVHSAGIWRYGGAVLTSGGDGSSTFPVLERQMGLAFFTTQILHHILRCFGIPVFVSQMLAGLILGPGVLGNIPSYAKFMLSIVSQNVIGTLTLFGYSMFLFLIGVKMDISIVLRTGRKALYTGVFASLIPLILSLLSLKFLTQPKLFQLTRKDISNLVFSAITNSQSSFPVIACLLGELRLLTSELGRLGLSSAIVCDILSLFLRSFTRLASRSMNKGQTAGLIPTLQTAFFMLVYIFAVVYVARPAMNWIIQQTPKGKPVHKGYLFFIMLVALITGLFSYWLDQFFYFGPFIFGLAVPDGPPLGSSLIQRYDFMVSAVLLPLFVTSNVLLVNPKDMSFQSHVVKANATLLLVSTAAKLVGTFVPAVFCKMPLMDALVLSLILSCKGVVELGNLATDGETLDNEVYCLMVFAILINACIVPLLVKHLYKPSRKYAGYQQRNVSCLRPNSELRILACIHRQDNISAVINLLDACCPTKDNPVGLYVLHLIQMFGQATPLFISHRMQRKTISNCAYSEDVLLSFFNFERDFCEAVTVHPFTAVCPSDSMHEDICTLALDRLASLLILPFHRHWTLDGSIKSQDPTIRSLNISVLERAPCSVGILVNRGPLRQQGKSSSSSQALQYKVALIFLGGEDDREALALTQRMAADPSISLTVYYLTASTDSDVPDWGRILDMESLRNYKEAHVSDDRYAFYTEEVAENGPQTVAILRNIVNQYELLVVGRRKNMETSQTSGLDEWSEFPELGIVGDMIASDDFRCRCSILVVQKQQYTTS</sequence>
<dbReference type="Pfam" id="PF23256">
    <property type="entry name" value="CHX17_2nd"/>
    <property type="match status" value="1"/>
</dbReference>
<reference evidence="14 15" key="1">
    <citation type="journal article" date="2013" name="Nat. Genet.">
        <title>The high-quality draft genome of peach (Prunus persica) identifies unique patterns of genetic diversity, domestication and genome evolution.</title>
        <authorList>
            <consortium name="International Peach Genome Initiative"/>
            <person name="Verde I."/>
            <person name="Abbott A.G."/>
            <person name="Scalabrin S."/>
            <person name="Jung S."/>
            <person name="Shu S."/>
            <person name="Marroni F."/>
            <person name="Zhebentyayeva T."/>
            <person name="Dettori M.T."/>
            <person name="Grimwood J."/>
            <person name="Cattonaro F."/>
            <person name="Zuccolo A."/>
            <person name="Rossini L."/>
            <person name="Jenkins J."/>
            <person name="Vendramin E."/>
            <person name="Meisel L.A."/>
            <person name="Decroocq V."/>
            <person name="Sosinski B."/>
            <person name="Prochnik S."/>
            <person name="Mitros T."/>
            <person name="Policriti A."/>
            <person name="Cipriani G."/>
            <person name="Dondini L."/>
            <person name="Ficklin S."/>
            <person name="Goodstein D.M."/>
            <person name="Xuan P."/>
            <person name="Del Fabbro C."/>
            <person name="Aramini V."/>
            <person name="Copetti D."/>
            <person name="Gonzalez S."/>
            <person name="Horner D.S."/>
            <person name="Falchi R."/>
            <person name="Lucas S."/>
            <person name="Mica E."/>
            <person name="Maldonado J."/>
            <person name="Lazzari B."/>
            <person name="Bielenberg D."/>
            <person name="Pirona R."/>
            <person name="Miculan M."/>
            <person name="Barakat A."/>
            <person name="Testolin R."/>
            <person name="Stella A."/>
            <person name="Tartarini S."/>
            <person name="Tonutti P."/>
            <person name="Arus P."/>
            <person name="Orellana A."/>
            <person name="Wells C."/>
            <person name="Main D."/>
            <person name="Vizzotto G."/>
            <person name="Silva H."/>
            <person name="Salamini F."/>
            <person name="Schmutz J."/>
            <person name="Morgante M."/>
            <person name="Rokhsar D.S."/>
        </authorList>
    </citation>
    <scope>NUCLEOTIDE SEQUENCE [LARGE SCALE GENOMIC DNA]</scope>
    <source>
        <strain evidence="15">cv. Nemared</strain>
    </source>
</reference>
<feature type="transmembrane region" description="Helical" evidence="10">
    <location>
        <begin position="55"/>
        <end position="77"/>
    </location>
</feature>
<dbReference type="AlphaFoldDB" id="A0A251R7P4"/>
<dbReference type="InterPro" id="IPR038770">
    <property type="entry name" value="Na+/solute_symporter_sf"/>
</dbReference>
<evidence type="ECO:0000256" key="8">
    <source>
        <dbReference type="ARBA" id="ARBA00023136"/>
    </source>
</evidence>
<evidence type="ECO:0000256" key="10">
    <source>
        <dbReference type="SAM" id="Phobius"/>
    </source>
</evidence>
<evidence type="ECO:0000259" key="11">
    <source>
        <dbReference type="Pfam" id="PF00999"/>
    </source>
</evidence>
<accession>A0A251R7P4</accession>
<comment type="similarity">
    <text evidence="9">Belongs to the monovalent cation:proton antiporter 2 (CPA2) transporter (TC 2.A.37) family. CHX (TC 2.A.37.4) subfamily.</text>
</comment>
<feature type="domain" description="Cation/H(+) antiporter C-terminal" evidence="13">
    <location>
        <begin position="634"/>
        <end position="781"/>
    </location>
</feature>
<name>A0A251R7P4_PRUPE</name>
<feature type="transmembrane region" description="Helical" evidence="10">
    <location>
        <begin position="324"/>
        <end position="342"/>
    </location>
</feature>
<keyword evidence="2" id="KW-0813">Transport</keyword>
<evidence type="ECO:0000256" key="1">
    <source>
        <dbReference type="ARBA" id="ARBA00004141"/>
    </source>
</evidence>
<keyword evidence="4 10" id="KW-0812">Transmembrane</keyword>
<evidence type="ECO:0000256" key="4">
    <source>
        <dbReference type="ARBA" id="ARBA00022692"/>
    </source>
</evidence>
<feature type="domain" description="Cation/H+ exchanger transmembrane" evidence="11">
    <location>
        <begin position="48"/>
        <end position="435"/>
    </location>
</feature>
<evidence type="ECO:0000259" key="12">
    <source>
        <dbReference type="Pfam" id="PF23256"/>
    </source>
</evidence>
<keyword evidence="15" id="KW-1185">Reference proteome</keyword>
<feature type="transmembrane region" description="Helical" evidence="10">
    <location>
        <begin position="237"/>
        <end position="254"/>
    </location>
</feature>
<evidence type="ECO:0000256" key="5">
    <source>
        <dbReference type="ARBA" id="ARBA00022958"/>
    </source>
</evidence>
<comment type="subcellular location">
    <subcellularLocation>
        <location evidence="1">Membrane</location>
        <topology evidence="1">Multi-pass membrane protein</topology>
    </subcellularLocation>
</comment>
<dbReference type="GO" id="GO:0016020">
    <property type="term" value="C:membrane"/>
    <property type="evidence" value="ECO:0007669"/>
    <property type="project" value="UniProtKB-SubCell"/>
</dbReference>
<feature type="domain" description="Cation/H(+) antiporter central" evidence="12">
    <location>
        <begin position="493"/>
        <end position="616"/>
    </location>
</feature>
<keyword evidence="7" id="KW-0406">Ion transport</keyword>
<evidence type="ECO:0000256" key="3">
    <source>
        <dbReference type="ARBA" id="ARBA00022538"/>
    </source>
</evidence>
<organism evidence="14 15">
    <name type="scientific">Prunus persica</name>
    <name type="common">Peach</name>
    <name type="synonym">Amygdalus persica</name>
    <dbReference type="NCBI Taxonomy" id="3760"/>
    <lineage>
        <taxon>Eukaryota</taxon>
        <taxon>Viridiplantae</taxon>
        <taxon>Streptophyta</taxon>
        <taxon>Embryophyta</taxon>
        <taxon>Tracheophyta</taxon>
        <taxon>Spermatophyta</taxon>
        <taxon>Magnoliopsida</taxon>
        <taxon>eudicotyledons</taxon>
        <taxon>Gunneridae</taxon>
        <taxon>Pentapetalae</taxon>
        <taxon>rosids</taxon>
        <taxon>fabids</taxon>
        <taxon>Rosales</taxon>
        <taxon>Rosaceae</taxon>
        <taxon>Amygdaloideae</taxon>
        <taxon>Amygdaleae</taxon>
        <taxon>Prunus</taxon>
    </lineage>
</organism>
<protein>
    <submittedName>
        <fullName evidence="14">Uncharacterized protein</fullName>
    </submittedName>
</protein>
<dbReference type="GO" id="GO:0006885">
    <property type="term" value="P:regulation of pH"/>
    <property type="evidence" value="ECO:0000318"/>
    <property type="project" value="GO_Central"/>
</dbReference>
<feature type="transmembrane region" description="Helical" evidence="10">
    <location>
        <begin position="275"/>
        <end position="293"/>
    </location>
</feature>
<dbReference type="Pfam" id="PF23259">
    <property type="entry name" value="CHX17_C"/>
    <property type="match status" value="1"/>
</dbReference>
<evidence type="ECO:0000313" key="14">
    <source>
        <dbReference type="EMBL" id="ONI32051.1"/>
    </source>
</evidence>
<dbReference type="InterPro" id="IPR050794">
    <property type="entry name" value="CPA2_transporter"/>
</dbReference>
<feature type="transmembrane region" description="Helical" evidence="10">
    <location>
        <begin position="129"/>
        <end position="148"/>
    </location>
</feature>
<evidence type="ECO:0000256" key="7">
    <source>
        <dbReference type="ARBA" id="ARBA00023065"/>
    </source>
</evidence>
<dbReference type="Gene3D" id="1.20.1530.20">
    <property type="match status" value="1"/>
</dbReference>
<gene>
    <name evidence="14" type="ORF">PRUPE_1G346300</name>
</gene>
<keyword evidence="5" id="KW-0630">Potassium</keyword>
<dbReference type="GO" id="GO:0015297">
    <property type="term" value="F:antiporter activity"/>
    <property type="evidence" value="ECO:0007669"/>
    <property type="project" value="InterPro"/>
</dbReference>
<evidence type="ECO:0000256" key="6">
    <source>
        <dbReference type="ARBA" id="ARBA00022989"/>
    </source>
</evidence>
<keyword evidence="6 10" id="KW-1133">Transmembrane helix</keyword>